<dbReference type="AlphaFoldDB" id="A0A4R6RY02"/>
<protein>
    <recommendedName>
        <fullName evidence="1">VOC domain-containing protein</fullName>
    </recommendedName>
</protein>
<dbReference type="PANTHER" id="PTHR39175:SF1">
    <property type="entry name" value="FAMILY PROTEIN, PUTATIVE (AFU_ORTHOLOGUE AFUA_3G15060)-RELATED"/>
    <property type="match status" value="1"/>
</dbReference>
<keyword evidence="3" id="KW-1185">Reference proteome</keyword>
<dbReference type="InterPro" id="IPR037523">
    <property type="entry name" value="VOC_core"/>
</dbReference>
<proteinExistence type="predicted"/>
<accession>A0A4R6RY02</accession>
<dbReference type="SUPFAM" id="SSF54593">
    <property type="entry name" value="Glyoxalase/Bleomycin resistance protein/Dihydroxybiphenyl dioxygenase"/>
    <property type="match status" value="1"/>
</dbReference>
<gene>
    <name evidence="2" type="ORF">EV186_108195</name>
</gene>
<sequence>MLHHVQVAGPEGCEQWMREFYTGVLGWAELPKPPLLAKRGGCWFAVPGHGGPDAELHVGIEDDFRPARKAHPAFVVDVDALAAKLDAAGHPVTWADPAEIPGRRRFHVADPVGNRLEFLEG</sequence>
<reference evidence="2 3" key="1">
    <citation type="submission" date="2019-03" db="EMBL/GenBank/DDBJ databases">
        <title>Genomic Encyclopedia of Type Strains, Phase IV (KMG-IV): sequencing the most valuable type-strain genomes for metagenomic binning, comparative biology and taxonomic classification.</title>
        <authorList>
            <person name="Goeker M."/>
        </authorList>
    </citation>
    <scope>NUCLEOTIDE SEQUENCE [LARGE SCALE GENOMIC DNA]</scope>
    <source>
        <strain evidence="2 3">DSM 45361</strain>
    </source>
</reference>
<dbReference type="InterPro" id="IPR029068">
    <property type="entry name" value="Glyas_Bleomycin-R_OHBP_Dase"/>
</dbReference>
<evidence type="ECO:0000313" key="3">
    <source>
        <dbReference type="Proteomes" id="UP000295444"/>
    </source>
</evidence>
<dbReference type="Proteomes" id="UP000295444">
    <property type="component" value="Unassembled WGS sequence"/>
</dbReference>
<feature type="domain" description="VOC" evidence="1">
    <location>
        <begin position="1"/>
        <end position="121"/>
    </location>
</feature>
<organism evidence="2 3">
    <name type="scientific">Labedaea rhizosphaerae</name>
    <dbReference type="NCBI Taxonomy" id="598644"/>
    <lineage>
        <taxon>Bacteria</taxon>
        <taxon>Bacillati</taxon>
        <taxon>Actinomycetota</taxon>
        <taxon>Actinomycetes</taxon>
        <taxon>Pseudonocardiales</taxon>
        <taxon>Pseudonocardiaceae</taxon>
        <taxon>Labedaea</taxon>
    </lineage>
</organism>
<name>A0A4R6RY02_LABRH</name>
<dbReference type="InterPro" id="IPR004360">
    <property type="entry name" value="Glyas_Fos-R_dOase_dom"/>
</dbReference>
<evidence type="ECO:0000313" key="2">
    <source>
        <dbReference type="EMBL" id="TDP91982.1"/>
    </source>
</evidence>
<dbReference type="Pfam" id="PF00903">
    <property type="entry name" value="Glyoxalase"/>
    <property type="match status" value="1"/>
</dbReference>
<dbReference type="PROSITE" id="PS51819">
    <property type="entry name" value="VOC"/>
    <property type="match status" value="1"/>
</dbReference>
<evidence type="ECO:0000259" key="1">
    <source>
        <dbReference type="PROSITE" id="PS51819"/>
    </source>
</evidence>
<comment type="caution">
    <text evidence="2">The sequence shown here is derived from an EMBL/GenBank/DDBJ whole genome shotgun (WGS) entry which is preliminary data.</text>
</comment>
<dbReference type="OrthoDB" id="9813630at2"/>
<dbReference type="EMBL" id="SNXZ01000008">
    <property type="protein sequence ID" value="TDP91982.1"/>
    <property type="molecule type" value="Genomic_DNA"/>
</dbReference>
<dbReference type="PANTHER" id="PTHR39175">
    <property type="entry name" value="FAMILY PROTEIN, PUTATIVE (AFU_ORTHOLOGUE AFUA_3G15060)-RELATED"/>
    <property type="match status" value="1"/>
</dbReference>
<dbReference type="RefSeq" id="WP_133853545.1">
    <property type="nucleotide sequence ID" value="NZ_SNXZ01000008.1"/>
</dbReference>
<dbReference type="Gene3D" id="3.10.180.10">
    <property type="entry name" value="2,3-Dihydroxybiphenyl 1,2-Dioxygenase, domain 1"/>
    <property type="match status" value="1"/>
</dbReference>